<evidence type="ECO:0000313" key="3">
    <source>
        <dbReference type="EMBL" id="CAG7659031.1"/>
    </source>
</evidence>
<proteinExistence type="predicted"/>
<dbReference type="EMBL" id="CAJVCE010000055">
    <property type="protein sequence ID" value="CAG7659031.1"/>
    <property type="molecule type" value="Genomic_DNA"/>
</dbReference>
<dbReference type="Proteomes" id="UP000730618">
    <property type="component" value="Unassembled WGS sequence"/>
</dbReference>
<name>A0ABM8VUN0_9BACL</name>
<dbReference type="PROSITE" id="PS50975">
    <property type="entry name" value="ATP_GRASP"/>
    <property type="match status" value="1"/>
</dbReference>
<organism evidence="3 4">
    <name type="scientific">Paenibacillus allorhizosphaerae</name>
    <dbReference type="NCBI Taxonomy" id="2849866"/>
    <lineage>
        <taxon>Bacteria</taxon>
        <taxon>Bacillati</taxon>
        <taxon>Bacillota</taxon>
        <taxon>Bacilli</taxon>
        <taxon>Bacillales</taxon>
        <taxon>Paenibacillaceae</taxon>
        <taxon>Paenibacillus</taxon>
    </lineage>
</organism>
<reference evidence="3 4" key="1">
    <citation type="submission" date="2021-06" db="EMBL/GenBank/DDBJ databases">
        <authorList>
            <person name="Criscuolo A."/>
        </authorList>
    </citation>
    <scope>NUCLEOTIDE SEQUENCE [LARGE SCALE GENOMIC DNA]</scope>
    <source>
        <strain evidence="4">CIP 111802</strain>
    </source>
</reference>
<comment type="caution">
    <text evidence="3">The sequence shown here is derived from an EMBL/GenBank/DDBJ whole genome shotgun (WGS) entry which is preliminary data.</text>
</comment>
<protein>
    <recommendedName>
        <fullName evidence="2">ATP-grasp domain-containing protein</fullName>
    </recommendedName>
</protein>
<dbReference type="InterPro" id="IPR011761">
    <property type="entry name" value="ATP-grasp"/>
</dbReference>
<accession>A0ABM8VUN0</accession>
<sequence length="284" mass="32376">MQAERVDLSRLNEENRLTLSLNGQLDAEIVTDSGKRIRLSETRTVWWRRPRLPDAPTEQRVGEISEFVRSEWEHFIEGLEGFANVRWVNLPSSNRLAARKGIQLAAAHKLGLRIPRTIVTNDAQRVREFADEGYALVYKRIGSAPRPLTATKDLLPSDLERLHVLTACPAIFQEKIEARLDIRVTAIGPDLYAAEIDSQSGSSPLDWRFDHSVPFRPHRLDQEVEYRLKALLERLGLFYGAIDLRLTPEGEYVFLEINPSGQYLFVELLSGIPLTERMAEYLSG</sequence>
<dbReference type="PANTHER" id="PTHR21621:SF0">
    <property type="entry name" value="BETA-CITRYLGLUTAMATE SYNTHASE B-RELATED"/>
    <property type="match status" value="1"/>
</dbReference>
<gene>
    <name evidence="3" type="ORF">PAECIP111802_07284</name>
</gene>
<dbReference type="PANTHER" id="PTHR21621">
    <property type="entry name" value="RIBOSOMAL PROTEIN S6 MODIFICATION PROTEIN"/>
    <property type="match status" value="1"/>
</dbReference>
<keyword evidence="1" id="KW-0547">Nucleotide-binding</keyword>
<evidence type="ECO:0000259" key="2">
    <source>
        <dbReference type="PROSITE" id="PS50975"/>
    </source>
</evidence>
<feature type="domain" description="ATP-grasp" evidence="2">
    <location>
        <begin position="104"/>
        <end position="283"/>
    </location>
</feature>
<evidence type="ECO:0000256" key="1">
    <source>
        <dbReference type="PROSITE-ProRule" id="PRU00409"/>
    </source>
</evidence>
<evidence type="ECO:0000313" key="4">
    <source>
        <dbReference type="Proteomes" id="UP000730618"/>
    </source>
</evidence>
<keyword evidence="4" id="KW-1185">Reference proteome</keyword>
<keyword evidence="1" id="KW-0067">ATP-binding</keyword>